<keyword evidence="2" id="KW-1185">Reference proteome</keyword>
<comment type="caution">
    <text evidence="1">The sequence shown here is derived from an EMBL/GenBank/DDBJ whole genome shotgun (WGS) entry which is preliminary data.</text>
</comment>
<protein>
    <submittedName>
        <fullName evidence="1">Uncharacterized protein</fullName>
    </submittedName>
</protein>
<evidence type="ECO:0000313" key="2">
    <source>
        <dbReference type="Proteomes" id="UP001362999"/>
    </source>
</evidence>
<evidence type="ECO:0000313" key="1">
    <source>
        <dbReference type="EMBL" id="KAK6978319.1"/>
    </source>
</evidence>
<sequence>MKRRKLDVPVREQKQLKKERRVKDFADALEAIEKQLRLKSTSHRARVIQSTLHLVVRNSRKLMDASEMATKTHGFARAGGSRLARQWTADWIKKRSLPESDRGRHAKTWSLLNDPEVKDELKAYLRTNKWSMNPEKLVEYSKAKVVTEEMKKFVQDTKYLEADLFPRVGYKVVRGISLPTARRWLHGQGFEITEVKKGLFYDGTSHETNERPDNVAYRQEEFIPAFDAFWPYFVEYQVDNLELVVENQHRPLDNFGWY</sequence>
<organism evidence="1 2">
    <name type="scientific">Favolaschia claudopus</name>
    <dbReference type="NCBI Taxonomy" id="2862362"/>
    <lineage>
        <taxon>Eukaryota</taxon>
        <taxon>Fungi</taxon>
        <taxon>Dikarya</taxon>
        <taxon>Basidiomycota</taxon>
        <taxon>Agaricomycotina</taxon>
        <taxon>Agaricomycetes</taxon>
        <taxon>Agaricomycetidae</taxon>
        <taxon>Agaricales</taxon>
        <taxon>Marasmiineae</taxon>
        <taxon>Mycenaceae</taxon>
        <taxon>Favolaschia</taxon>
    </lineage>
</organism>
<dbReference type="PANTHER" id="PTHR35871">
    <property type="entry name" value="EXPRESSED PROTEIN"/>
    <property type="match status" value="1"/>
</dbReference>
<name>A0AAV9ZDI3_9AGAR</name>
<dbReference type="AlphaFoldDB" id="A0AAV9ZDI3"/>
<dbReference type="EMBL" id="JAWWNJ010000160">
    <property type="protein sequence ID" value="KAK6978319.1"/>
    <property type="molecule type" value="Genomic_DNA"/>
</dbReference>
<dbReference type="PANTHER" id="PTHR35871:SF1">
    <property type="entry name" value="CXC1-LIKE CYSTEINE CLUSTER ASSOCIATED WITH KDZ TRANSPOSASES DOMAIN-CONTAINING PROTEIN"/>
    <property type="match status" value="1"/>
</dbReference>
<gene>
    <name evidence="1" type="ORF">R3P38DRAFT_3334313</name>
</gene>
<accession>A0AAV9ZDI3</accession>
<dbReference type="Proteomes" id="UP001362999">
    <property type="component" value="Unassembled WGS sequence"/>
</dbReference>
<reference evidence="1 2" key="1">
    <citation type="journal article" date="2024" name="J Genomics">
        <title>Draft genome sequencing and assembly of Favolaschia claudopus CIRM-BRFM 2984 isolated from oak limbs.</title>
        <authorList>
            <person name="Navarro D."/>
            <person name="Drula E."/>
            <person name="Chaduli D."/>
            <person name="Cazenave R."/>
            <person name="Ahrendt S."/>
            <person name="Wang J."/>
            <person name="Lipzen A."/>
            <person name="Daum C."/>
            <person name="Barry K."/>
            <person name="Grigoriev I.V."/>
            <person name="Favel A."/>
            <person name="Rosso M.N."/>
            <person name="Martin F."/>
        </authorList>
    </citation>
    <scope>NUCLEOTIDE SEQUENCE [LARGE SCALE GENOMIC DNA]</scope>
    <source>
        <strain evidence="1 2">CIRM-BRFM 2984</strain>
    </source>
</reference>
<proteinExistence type="predicted"/>